<dbReference type="STRING" id="1391654.AKJ09_05302"/>
<dbReference type="GO" id="GO:0010181">
    <property type="term" value="F:FMN binding"/>
    <property type="evidence" value="ECO:0007669"/>
    <property type="project" value="InterPro"/>
</dbReference>
<dbReference type="PANTHER" id="PTHR22893">
    <property type="entry name" value="NADH OXIDOREDUCTASE-RELATED"/>
    <property type="match status" value="1"/>
</dbReference>
<dbReference type="Gene3D" id="3.20.20.70">
    <property type="entry name" value="Aldolase class I"/>
    <property type="match status" value="1"/>
</dbReference>
<keyword evidence="3" id="KW-1185">Reference proteome</keyword>
<dbReference type="CDD" id="cd02803">
    <property type="entry name" value="OYE_like_FMN_family"/>
    <property type="match status" value="1"/>
</dbReference>
<proteinExistence type="predicted"/>
<dbReference type="Proteomes" id="UP000064967">
    <property type="component" value="Chromosome"/>
</dbReference>
<dbReference type="Pfam" id="PF00724">
    <property type="entry name" value="Oxidored_FMN"/>
    <property type="match status" value="1"/>
</dbReference>
<reference evidence="2 3" key="1">
    <citation type="submission" date="2015-08" db="EMBL/GenBank/DDBJ databases">
        <authorList>
            <person name="Babu N.S."/>
            <person name="Beckwith C.J."/>
            <person name="Beseler K.G."/>
            <person name="Brison A."/>
            <person name="Carone J.V."/>
            <person name="Caskin T.P."/>
            <person name="Diamond M."/>
            <person name="Durham M.E."/>
            <person name="Foxe J.M."/>
            <person name="Go M."/>
            <person name="Henderson B.A."/>
            <person name="Jones I.B."/>
            <person name="McGettigan J.A."/>
            <person name="Micheletti S.J."/>
            <person name="Nasrallah M.E."/>
            <person name="Ortiz D."/>
            <person name="Piller C.R."/>
            <person name="Privatt S.R."/>
            <person name="Schneider S.L."/>
            <person name="Sharp S."/>
            <person name="Smith T.C."/>
            <person name="Stanton J.D."/>
            <person name="Ullery H.E."/>
            <person name="Wilson R.J."/>
            <person name="Serrano M.G."/>
            <person name="Buck G."/>
            <person name="Lee V."/>
            <person name="Wang Y."/>
            <person name="Carvalho R."/>
            <person name="Voegtly L."/>
            <person name="Shi R."/>
            <person name="Duckworth R."/>
            <person name="Johnson A."/>
            <person name="Loviza R."/>
            <person name="Walstead R."/>
            <person name="Shah Z."/>
            <person name="Kiflezghi M."/>
            <person name="Wade K."/>
            <person name="Ball S.L."/>
            <person name="Bradley K.W."/>
            <person name="Asai D.J."/>
            <person name="Bowman C.A."/>
            <person name="Russell D.A."/>
            <person name="Pope W.H."/>
            <person name="Jacobs-Sera D."/>
            <person name="Hendrix R.W."/>
            <person name="Hatfull G.F."/>
        </authorList>
    </citation>
    <scope>NUCLEOTIDE SEQUENCE [LARGE SCALE GENOMIC DNA]</scope>
    <source>
        <strain evidence="2 3">DSM 27648</strain>
    </source>
</reference>
<dbReference type="InterPro" id="IPR001155">
    <property type="entry name" value="OxRdtase_FMN_N"/>
</dbReference>
<evidence type="ECO:0000313" key="3">
    <source>
        <dbReference type="Proteomes" id="UP000064967"/>
    </source>
</evidence>
<dbReference type="SUPFAM" id="SSF51395">
    <property type="entry name" value="FMN-linked oxidoreductases"/>
    <property type="match status" value="1"/>
</dbReference>
<evidence type="ECO:0000259" key="1">
    <source>
        <dbReference type="Pfam" id="PF00724"/>
    </source>
</evidence>
<dbReference type="KEGG" id="llu:AKJ09_05302"/>
<name>A0A0K1PYN1_9BACT</name>
<accession>A0A0K1PYN1</accession>
<dbReference type="GO" id="GO:0016491">
    <property type="term" value="F:oxidoreductase activity"/>
    <property type="evidence" value="ECO:0007669"/>
    <property type="project" value="InterPro"/>
</dbReference>
<dbReference type="InterPro" id="IPR013785">
    <property type="entry name" value="Aldolase_TIM"/>
</dbReference>
<dbReference type="PANTHER" id="PTHR22893:SF123">
    <property type="entry name" value="NADH:FLAVIN OXIDOREDUCTASE_NADH OXIDASE N-TERMINAL DOMAIN-CONTAINING PROTEIN"/>
    <property type="match status" value="1"/>
</dbReference>
<dbReference type="InterPro" id="IPR045247">
    <property type="entry name" value="Oye-like"/>
</dbReference>
<dbReference type="PATRIC" id="fig|1391654.3.peg.5374"/>
<sequence>MLLMDTNESRETVLLSSASVHPALAPTTIGPLSLRNRLAVAPMSRVSTLGDGFATARMRDYYASFARGGFGLVVTEGTYTDLAHSQAYGRQPGIATDAQAEAWAPIVRAVHEQGTAIVLQLMHAGALSQENGYRPASIGPSAVVPRGTKMSDYGGAGAYALPRAMTEEDIAEVVEGFARAAVRARKAGFDGVEIHGANGYLLDQFLTTYTNQRTDRWGGAVENRIRLTAEVVAASVRAAGAGFVVGVRVSQTKVNDLAYRWPGGSRDAAIVFEELRAAGADYVHLASEGADAAETARFADGGNVLEVARRVTGRPVIANGGLAEPSRLARLFREEQADLVALGRAALANPDWPLRLARGADFERFDRAMLHPFASLENAEQWRSRTALSSPR</sequence>
<dbReference type="EMBL" id="CP012333">
    <property type="protein sequence ID" value="AKU98638.1"/>
    <property type="molecule type" value="Genomic_DNA"/>
</dbReference>
<feature type="domain" description="NADH:flavin oxidoreductase/NADH oxidase N-terminal" evidence="1">
    <location>
        <begin position="25"/>
        <end position="359"/>
    </location>
</feature>
<protein>
    <submittedName>
        <fullName evidence="2">NADH:flavin oxidoreductase, Old Yellow Enzyme family</fullName>
    </submittedName>
</protein>
<organism evidence="2 3">
    <name type="scientific">Labilithrix luteola</name>
    <dbReference type="NCBI Taxonomy" id="1391654"/>
    <lineage>
        <taxon>Bacteria</taxon>
        <taxon>Pseudomonadati</taxon>
        <taxon>Myxococcota</taxon>
        <taxon>Polyangia</taxon>
        <taxon>Polyangiales</taxon>
        <taxon>Labilitrichaceae</taxon>
        <taxon>Labilithrix</taxon>
    </lineage>
</organism>
<evidence type="ECO:0000313" key="2">
    <source>
        <dbReference type="EMBL" id="AKU98638.1"/>
    </source>
</evidence>
<dbReference type="AlphaFoldDB" id="A0A0K1PYN1"/>
<gene>
    <name evidence="2" type="ORF">AKJ09_05302</name>
</gene>